<dbReference type="InterPro" id="IPR001464">
    <property type="entry name" value="Annexin"/>
</dbReference>
<evidence type="ECO:0000256" key="1">
    <source>
        <dbReference type="ARBA" id="ARBA00007831"/>
    </source>
</evidence>
<accession>A0A3S4NNJ4</accession>
<reference evidence="7 8" key="1">
    <citation type="journal article" date="2019" name="Nat. Plants">
        <title>Stout camphor tree genome fills gaps in understanding of flowering plant genome evolution.</title>
        <authorList>
            <person name="Chaw S.M."/>
            <person name="Liu Y.C."/>
            <person name="Wu Y.W."/>
            <person name="Wang H.Y."/>
            <person name="Lin C.I."/>
            <person name="Wu C.S."/>
            <person name="Ke H.M."/>
            <person name="Chang L.Y."/>
            <person name="Hsu C.Y."/>
            <person name="Yang H.T."/>
            <person name="Sudianto E."/>
            <person name="Hsu M.H."/>
            <person name="Wu K.P."/>
            <person name="Wang L.N."/>
            <person name="Leebens-Mack J.H."/>
            <person name="Tsai I.J."/>
        </authorList>
    </citation>
    <scope>NUCLEOTIDE SEQUENCE [LARGE SCALE GENOMIC DNA]</scope>
    <source>
        <strain evidence="8">cv. Chaw 1501</strain>
        <tissue evidence="7">Young leaves</tissue>
    </source>
</reference>
<dbReference type="Gene3D" id="1.10.220.10">
    <property type="entry name" value="Annexin"/>
    <property type="match status" value="3"/>
</dbReference>
<dbReference type="OrthoDB" id="37886at2759"/>
<keyword evidence="2 6" id="KW-0677">Repeat</keyword>
<proteinExistence type="inferred from homology"/>
<dbReference type="Pfam" id="PF00191">
    <property type="entry name" value="Annexin"/>
    <property type="match status" value="1"/>
</dbReference>
<dbReference type="GO" id="GO:0005544">
    <property type="term" value="F:calcium-dependent phospholipid binding"/>
    <property type="evidence" value="ECO:0007669"/>
    <property type="project" value="UniProtKB-KW"/>
</dbReference>
<dbReference type="PRINTS" id="PR00196">
    <property type="entry name" value="ANNEXIN"/>
</dbReference>
<dbReference type="PROSITE" id="PS00223">
    <property type="entry name" value="ANNEXIN_1"/>
    <property type="match status" value="1"/>
</dbReference>
<evidence type="ECO:0000313" key="7">
    <source>
        <dbReference type="EMBL" id="RWR79552.1"/>
    </source>
</evidence>
<keyword evidence="3 6" id="KW-0106">Calcium</keyword>
<dbReference type="Proteomes" id="UP000283530">
    <property type="component" value="Unassembled WGS sequence"/>
</dbReference>
<name>A0A3S4NNJ4_9MAGN</name>
<keyword evidence="4 6" id="KW-0041">Annexin</keyword>
<organism evidence="7 8">
    <name type="scientific">Cinnamomum micranthum f. kanehirae</name>
    <dbReference type="NCBI Taxonomy" id="337451"/>
    <lineage>
        <taxon>Eukaryota</taxon>
        <taxon>Viridiplantae</taxon>
        <taxon>Streptophyta</taxon>
        <taxon>Embryophyta</taxon>
        <taxon>Tracheophyta</taxon>
        <taxon>Spermatophyta</taxon>
        <taxon>Magnoliopsida</taxon>
        <taxon>Magnoliidae</taxon>
        <taxon>Laurales</taxon>
        <taxon>Lauraceae</taxon>
        <taxon>Cinnamomum</taxon>
    </lineage>
</organism>
<dbReference type="STRING" id="337451.A0A3S4NNJ4"/>
<dbReference type="InterPro" id="IPR037104">
    <property type="entry name" value="Annexin_sf"/>
</dbReference>
<dbReference type="GO" id="GO:0009409">
    <property type="term" value="P:response to cold"/>
    <property type="evidence" value="ECO:0007669"/>
    <property type="project" value="TreeGrafter"/>
</dbReference>
<dbReference type="FunFam" id="1.10.220.10:FF:000002">
    <property type="entry name" value="Annexin"/>
    <property type="match status" value="1"/>
</dbReference>
<evidence type="ECO:0000256" key="3">
    <source>
        <dbReference type="ARBA" id="ARBA00022837"/>
    </source>
</evidence>
<evidence type="ECO:0000256" key="5">
    <source>
        <dbReference type="ARBA" id="ARBA00023302"/>
    </source>
</evidence>
<dbReference type="AlphaFoldDB" id="A0A3S4NNJ4"/>
<dbReference type="SMART" id="SM00335">
    <property type="entry name" value="ANX"/>
    <property type="match status" value="2"/>
</dbReference>
<dbReference type="GO" id="GO:0009651">
    <property type="term" value="P:response to salt stress"/>
    <property type="evidence" value="ECO:0007669"/>
    <property type="project" value="TreeGrafter"/>
</dbReference>
<evidence type="ECO:0000256" key="6">
    <source>
        <dbReference type="RuleBase" id="RU003540"/>
    </source>
</evidence>
<comment type="similarity">
    <text evidence="1 6">Belongs to the annexin family.</text>
</comment>
<dbReference type="GO" id="GO:0009414">
    <property type="term" value="P:response to water deprivation"/>
    <property type="evidence" value="ECO:0007669"/>
    <property type="project" value="TreeGrafter"/>
</dbReference>
<keyword evidence="8" id="KW-1185">Reference proteome</keyword>
<sequence>MWMLEEPERDAVIVGQGLTLMSIDLPSVTEVICSRTPCQLQNLKRAYYIKYNSQLVKHIDSFTSLVMGCHKELLIACLDGGREEGGEVDMKKAEEDAKQLYKDGEKRWGTNEKTFIDVFTQRSRPQLAATDSAYHKLYGHSLEKVLHKAMKRMGTLDRTLIRVVVTRAEIDMEKIKEEYAKEYNKSLKDRIHSETSGHYRTFLLNLLERGQTAVASA</sequence>
<dbReference type="SUPFAM" id="SSF47874">
    <property type="entry name" value="Annexin"/>
    <property type="match status" value="1"/>
</dbReference>
<dbReference type="GO" id="GO:0009408">
    <property type="term" value="P:response to heat"/>
    <property type="evidence" value="ECO:0007669"/>
    <property type="project" value="TreeGrafter"/>
</dbReference>
<protein>
    <recommendedName>
        <fullName evidence="6">Annexin</fullName>
    </recommendedName>
</protein>
<dbReference type="GO" id="GO:0005886">
    <property type="term" value="C:plasma membrane"/>
    <property type="evidence" value="ECO:0007669"/>
    <property type="project" value="TreeGrafter"/>
</dbReference>
<comment type="domain">
    <text evidence="6">A pair of annexin repeats may form one binding site for calcium and phospholipid.</text>
</comment>
<comment type="caution">
    <text evidence="7">The sequence shown here is derived from an EMBL/GenBank/DDBJ whole genome shotgun (WGS) entry which is preliminary data.</text>
</comment>
<evidence type="ECO:0000256" key="2">
    <source>
        <dbReference type="ARBA" id="ARBA00022737"/>
    </source>
</evidence>
<keyword evidence="5 6" id="KW-0111">Calcium/phospholipid-binding</keyword>
<dbReference type="InterPro" id="IPR018502">
    <property type="entry name" value="Annexin_repeat"/>
</dbReference>
<evidence type="ECO:0000313" key="8">
    <source>
        <dbReference type="Proteomes" id="UP000283530"/>
    </source>
</evidence>
<dbReference type="PROSITE" id="PS51897">
    <property type="entry name" value="ANNEXIN_2"/>
    <property type="match status" value="1"/>
</dbReference>
<dbReference type="EMBL" id="QPKB01000003">
    <property type="protein sequence ID" value="RWR79552.1"/>
    <property type="molecule type" value="Genomic_DNA"/>
</dbReference>
<dbReference type="PANTHER" id="PTHR10502:SF102">
    <property type="entry name" value="ANNEXIN B11"/>
    <property type="match status" value="1"/>
</dbReference>
<dbReference type="GO" id="GO:0001786">
    <property type="term" value="F:phosphatidylserine binding"/>
    <property type="evidence" value="ECO:0007669"/>
    <property type="project" value="TreeGrafter"/>
</dbReference>
<dbReference type="GO" id="GO:0005737">
    <property type="term" value="C:cytoplasm"/>
    <property type="evidence" value="ECO:0007669"/>
    <property type="project" value="TreeGrafter"/>
</dbReference>
<dbReference type="GO" id="GO:0005509">
    <property type="term" value="F:calcium ion binding"/>
    <property type="evidence" value="ECO:0007669"/>
    <property type="project" value="InterPro"/>
</dbReference>
<dbReference type="PANTHER" id="PTHR10502">
    <property type="entry name" value="ANNEXIN"/>
    <property type="match status" value="1"/>
</dbReference>
<dbReference type="FunFam" id="1.10.220.10:FF:000005">
    <property type="entry name" value="Annexin"/>
    <property type="match status" value="1"/>
</dbReference>
<gene>
    <name evidence="7" type="ORF">CKAN_00812900</name>
</gene>
<evidence type="ECO:0000256" key="4">
    <source>
        <dbReference type="ARBA" id="ARBA00023216"/>
    </source>
</evidence>
<dbReference type="InterPro" id="IPR018252">
    <property type="entry name" value="Annexin_repeat_CS"/>
</dbReference>